<name>A0A972W064_9GAMM</name>
<dbReference type="EMBL" id="JABMOJ010000566">
    <property type="protein sequence ID" value="NQV66716.1"/>
    <property type="molecule type" value="Genomic_DNA"/>
</dbReference>
<protein>
    <submittedName>
        <fullName evidence="1">Uncharacterized protein</fullName>
    </submittedName>
</protein>
<gene>
    <name evidence="1" type="ORF">HQ497_15260</name>
</gene>
<dbReference type="Proteomes" id="UP000754644">
    <property type="component" value="Unassembled WGS sequence"/>
</dbReference>
<evidence type="ECO:0000313" key="1">
    <source>
        <dbReference type="EMBL" id="NQV66716.1"/>
    </source>
</evidence>
<evidence type="ECO:0000313" key="2">
    <source>
        <dbReference type="Proteomes" id="UP000754644"/>
    </source>
</evidence>
<proteinExistence type="predicted"/>
<reference evidence="1" key="1">
    <citation type="submission" date="2020-05" db="EMBL/GenBank/DDBJ databases">
        <title>Sulfur intermediates as new biogeochemical hubs in an aquatic model microbial ecosystem.</title>
        <authorList>
            <person name="Vigneron A."/>
        </authorList>
    </citation>
    <scope>NUCLEOTIDE SEQUENCE</scope>
    <source>
        <strain evidence="1">Bin.250</strain>
    </source>
</reference>
<comment type="caution">
    <text evidence="1">The sequence shown here is derived from an EMBL/GenBank/DDBJ whole genome shotgun (WGS) entry which is preliminary data.</text>
</comment>
<organism evidence="1 2">
    <name type="scientific">SAR86 cluster bacterium</name>
    <dbReference type="NCBI Taxonomy" id="2030880"/>
    <lineage>
        <taxon>Bacteria</taxon>
        <taxon>Pseudomonadati</taxon>
        <taxon>Pseudomonadota</taxon>
        <taxon>Gammaproteobacteria</taxon>
        <taxon>SAR86 cluster</taxon>
    </lineage>
</organism>
<dbReference type="AlphaFoldDB" id="A0A972W064"/>
<accession>A0A972W064</accession>
<dbReference type="InterPro" id="IPR045502">
    <property type="entry name" value="DUF6489"/>
</dbReference>
<dbReference type="Pfam" id="PF20099">
    <property type="entry name" value="DUF6489"/>
    <property type="match status" value="1"/>
</dbReference>
<sequence length="86" mass="9673">MKITVDVDITPEELRRFIGLPNIDKLQEQILQNAQAYLKESGSSQYSDLIATAMQPMAAYQQWLQKMMGGATEDSSKPKQSGKDHE</sequence>